<feature type="domain" description="Hint" evidence="1">
    <location>
        <begin position="190"/>
        <end position="239"/>
    </location>
</feature>
<dbReference type="InterPro" id="IPR036844">
    <property type="entry name" value="Hint_dom_sf"/>
</dbReference>
<organism evidence="3 4">
    <name type="scientific">Saprospira grandis DSM 2844</name>
    <dbReference type="NCBI Taxonomy" id="694433"/>
    <lineage>
        <taxon>Bacteria</taxon>
        <taxon>Pseudomonadati</taxon>
        <taxon>Bacteroidota</taxon>
        <taxon>Saprospiria</taxon>
        <taxon>Saprospirales</taxon>
        <taxon>Saprospiraceae</taxon>
        <taxon>Saprospira</taxon>
    </lineage>
</organism>
<dbReference type="Proteomes" id="UP000005113">
    <property type="component" value="Unassembled WGS sequence"/>
</dbReference>
<dbReference type="SMART" id="SM00305">
    <property type="entry name" value="HintC"/>
    <property type="match status" value="1"/>
</dbReference>
<proteinExistence type="predicted"/>
<evidence type="ECO:0000259" key="1">
    <source>
        <dbReference type="SMART" id="SM00305"/>
    </source>
</evidence>
<dbReference type="EMBL" id="JH719942">
    <property type="protein sequence ID" value="EJF52491.1"/>
    <property type="molecule type" value="Genomic_DNA"/>
</dbReference>
<name>J1I416_9BACT</name>
<dbReference type="InterPro" id="IPR030934">
    <property type="entry name" value="Intein_C"/>
</dbReference>
<dbReference type="InterPro" id="IPR003586">
    <property type="entry name" value="Hint_dom_C"/>
</dbReference>
<dbReference type="AlphaFoldDB" id="J1I416"/>
<evidence type="ECO:0000313" key="2">
    <source>
        <dbReference type="EMBL" id="EJF52491.1"/>
    </source>
</evidence>
<evidence type="ECO:0000313" key="4">
    <source>
        <dbReference type="Proteomes" id="UP000005113"/>
    </source>
</evidence>
<reference evidence="4" key="1">
    <citation type="journal article" date="2012" name="Stand. Genomic Sci.">
        <title>Permanent draft genome sequence of the gliding predator Saprospira grandis strain Sa g1 (= HR1).</title>
        <authorList>
            <person name="Mavromatis K."/>
            <person name="Chertkov O."/>
            <person name="Lapidus A."/>
            <person name="Nolan M."/>
            <person name="Lucas S."/>
            <person name="Tice H."/>
            <person name="Del Rio T.G."/>
            <person name="Cheng J.F."/>
            <person name="Han C."/>
            <person name="Tapia R."/>
            <person name="Bruce D."/>
            <person name="Goodwin L.A."/>
            <person name="Pitluck S."/>
            <person name="Huntemann M."/>
            <person name="Liolios K."/>
            <person name="Pagani I."/>
            <person name="Ivanova N."/>
            <person name="Mikhailova N."/>
            <person name="Pati A."/>
            <person name="Chen A."/>
            <person name="Palaniappan K."/>
            <person name="Land M."/>
            <person name="Brambilla E.M."/>
            <person name="Rohde M."/>
            <person name="Spring S."/>
            <person name="Goker M."/>
            <person name="Detter J.C."/>
            <person name="Bristow J."/>
            <person name="Eisen J.A."/>
            <person name="Markowitz V."/>
            <person name="Hugenholtz P."/>
            <person name="Kyrpides N.C."/>
            <person name="Klenk H.P."/>
            <person name="Woyke T."/>
        </authorList>
    </citation>
    <scope>NUCLEOTIDE SEQUENCE [LARGE SCALE GENOMIC DNA]</scope>
    <source>
        <strain evidence="4">DSM 2844</strain>
    </source>
</reference>
<accession>J1I416</accession>
<sequence length="331" mass="37932">MKVWLDKPIPLTFYSEVEKEVQKLINEKTADGIITYSPLRVEKEWTVIDYEEITPYTWKWVDLELPKADGTITKINLRRPHWWLEEIGVDSIGRDVYLDMPELGSEGWATVTGIRINQLDTRFWDEARKGDYVSRPITGKFIHESDDVYNLYFRDNAASPLGVTGLHPIWSIDRNGWVHAMDLNVGENIKTQYRKVVLIAKEKLEGRQKVYNLEVYQDHNFLVSIDRILVHNSCFGTRTSGGVFPKAPQLAKRLGIKEKQWHNGAGTGVKDNLKAALGFNGKKIKSLYGNNPDFGISPDGKSLYFRPTHGKFKGKTFDTSLTIQDVQDMVR</sequence>
<dbReference type="EMBL" id="JH719942">
    <property type="protein sequence ID" value="EJF53073.1"/>
    <property type="molecule type" value="Genomic_DNA"/>
</dbReference>
<dbReference type="SUPFAM" id="SSF51294">
    <property type="entry name" value="Hedgehog/intein (Hint) domain"/>
    <property type="match status" value="1"/>
</dbReference>
<evidence type="ECO:0000313" key="3">
    <source>
        <dbReference type="EMBL" id="EJF53073.1"/>
    </source>
</evidence>
<reference evidence="3" key="2">
    <citation type="submission" date="2012-02" db="EMBL/GenBank/DDBJ databases">
        <title>Improved High-Quality Draft genome of Saprospira grandis DSM 2844.</title>
        <authorList>
            <consortium name="US DOE Joint Genome Institute (JGI-PGF)"/>
            <person name="Lucas S."/>
            <person name="Copeland A."/>
            <person name="Lapidus A."/>
            <person name="Bruce D."/>
            <person name="Goodwin L."/>
            <person name="Pitluck S."/>
            <person name="Peters L."/>
            <person name="Chertkov O."/>
            <person name="Kyrpides N."/>
            <person name="Mavromatis K."/>
            <person name="Detter J.C."/>
            <person name="Han C."/>
            <person name="Land M."/>
            <person name="Hauser L."/>
            <person name="Markowitz V."/>
            <person name="Cheng J.-F."/>
            <person name="Hugenholtz P."/>
            <person name="Woyke T."/>
            <person name="Wu D."/>
            <person name="Spring S."/>
            <person name="Brambilla E."/>
            <person name="Klenk H.-P."/>
            <person name="Eisen J.A."/>
        </authorList>
    </citation>
    <scope>NUCLEOTIDE SEQUENCE</scope>
    <source>
        <strain evidence="3">DSM 2844</strain>
    </source>
</reference>
<dbReference type="CDD" id="cd00081">
    <property type="entry name" value="Hint"/>
    <property type="match status" value="1"/>
</dbReference>
<protein>
    <recommendedName>
        <fullName evidence="1">Hint domain-containing protein</fullName>
    </recommendedName>
</protein>
<gene>
    <name evidence="2" type="ORF">SapgrDRAFT_0750</name>
    <name evidence="3" type="ORF">SapgrDRAFT_1356</name>
</gene>
<dbReference type="RefSeq" id="WP_002657481.1">
    <property type="nucleotide sequence ID" value="NZ_JH719942.1"/>
</dbReference>
<dbReference type="PROSITE" id="PS50818">
    <property type="entry name" value="INTEIN_C_TER"/>
    <property type="match status" value="1"/>
</dbReference>
<dbReference type="Gene3D" id="2.170.16.10">
    <property type="entry name" value="Hedgehog/Intein (Hint) domain"/>
    <property type="match status" value="1"/>
</dbReference>
<dbReference type="NCBIfam" id="TIGR01443">
    <property type="entry name" value="intein_Cterm"/>
    <property type="match status" value="1"/>
</dbReference>
<dbReference type="HOGENOM" id="CLU_839103_0_0_10"/>